<dbReference type="Proteomes" id="UP000037109">
    <property type="component" value="Unassembled WGS sequence"/>
</dbReference>
<sequence>MYLKQLKIESRNKVIREIPFHLGTNLIVDETQNKSDIETGNNIGKTTVLALIDYCLGGDPEQIYKDPESKKNIDFVKDYLVEEEILITLRLKGDLLDEKSQEVTIERNFLQRNKKIMKVNGENLTKNNGKDFEERLSALIIGERENNKPGIRQIFAHNIRYKDERINNTLKVLNRFSTNVEYETLYLYMFGLPVSDRTYLMKKLKIEQNFKERLEKKQAKTELELQIDIVKDNIKNLEEKKRNLNINEKYEEELQDLNNTKYKISKISSKVSELSLRKELLKETESELKQDISDIDLDALRELYSVAKKSVNDIQVTYEQMIEYHNNMILEKIRYITQDLPNLELEIEQYNQSLEKELANEKYLINKLSSSDTFSDLENIISDLTNNHRKLGELENSLSQIETSEENITKINSDIELLDGNRFTSEFQDLLLKQLMKFNKHFKEVSKELYGEEYGITFSVKEDRKTKQKYYAFECFNLNTSSGKKQGEILCFDIAYILFARSEGIPNLNFILNDKKELMHGNQLLKVNNFAWKNNIQLVFSILEDKIPEEINNDKHIVLRLSEKDKLFRIEENQ</sequence>
<dbReference type="Pfam" id="PF10088">
    <property type="entry name" value="DUF2326"/>
    <property type="match status" value="1"/>
</dbReference>
<dbReference type="InterPro" id="IPR027417">
    <property type="entry name" value="P-loop_NTPase"/>
</dbReference>
<evidence type="ECO:0000313" key="3">
    <source>
        <dbReference type="EMBL" id="KON83539.1"/>
    </source>
</evidence>
<evidence type="ECO:0000313" key="4">
    <source>
        <dbReference type="Proteomes" id="UP000037109"/>
    </source>
</evidence>
<name>A0A0M0G169_SPOGL</name>
<dbReference type="AlphaFoldDB" id="A0A0M0G169"/>
<keyword evidence="1" id="KW-0175">Coiled coil</keyword>
<dbReference type="SUPFAM" id="SSF52540">
    <property type="entry name" value="P-loop containing nucleoside triphosphate hydrolases"/>
    <property type="match status" value="1"/>
</dbReference>
<dbReference type="EMBL" id="LGUF01000010">
    <property type="protein sequence ID" value="KON83539.1"/>
    <property type="molecule type" value="Genomic_DNA"/>
</dbReference>
<dbReference type="Gene3D" id="3.40.50.300">
    <property type="entry name" value="P-loop containing nucleotide triphosphate hydrolases"/>
    <property type="match status" value="1"/>
</dbReference>
<keyword evidence="4" id="KW-1185">Reference proteome</keyword>
<organism evidence="3 4">
    <name type="scientific">Sporosarcina globispora</name>
    <name type="common">Bacillus globisporus</name>
    <dbReference type="NCBI Taxonomy" id="1459"/>
    <lineage>
        <taxon>Bacteria</taxon>
        <taxon>Bacillati</taxon>
        <taxon>Bacillota</taxon>
        <taxon>Bacilli</taxon>
        <taxon>Bacillales</taxon>
        <taxon>Caryophanaceae</taxon>
        <taxon>Sporosarcina</taxon>
    </lineage>
</organism>
<gene>
    <name evidence="3" type="ORF">AF332_27735</name>
</gene>
<reference evidence="4" key="1">
    <citation type="submission" date="2015-07" db="EMBL/GenBank/DDBJ databases">
        <title>Fjat-10036 dsm4.</title>
        <authorList>
            <person name="Liu B."/>
            <person name="Wang J."/>
            <person name="Zhu Y."/>
            <person name="Liu G."/>
            <person name="Chen Q."/>
            <person name="Chen Z."/>
            <person name="Lan J."/>
            <person name="Che J."/>
            <person name="Ge C."/>
            <person name="Shi H."/>
            <person name="Pan Z."/>
            <person name="Liu X."/>
        </authorList>
    </citation>
    <scope>NUCLEOTIDE SEQUENCE [LARGE SCALE GENOMIC DNA]</scope>
    <source>
        <strain evidence="4">DSM 4</strain>
    </source>
</reference>
<dbReference type="InterPro" id="IPR018760">
    <property type="entry name" value="DUF2326"/>
</dbReference>
<feature type="coiled-coil region" evidence="1">
    <location>
        <begin position="220"/>
        <end position="291"/>
    </location>
</feature>
<dbReference type="RefSeq" id="WP_053437857.1">
    <property type="nucleotide sequence ID" value="NZ_LGUF01000010.1"/>
</dbReference>
<protein>
    <recommendedName>
        <fullName evidence="2">DUF2326 domain-containing protein</fullName>
    </recommendedName>
</protein>
<dbReference type="STRING" id="1459.AF332_27735"/>
<comment type="caution">
    <text evidence="3">The sequence shown here is derived from an EMBL/GenBank/DDBJ whole genome shotgun (WGS) entry which is preliminary data.</text>
</comment>
<dbReference type="OrthoDB" id="5140926at2"/>
<evidence type="ECO:0000256" key="1">
    <source>
        <dbReference type="SAM" id="Coils"/>
    </source>
</evidence>
<accession>A0A0M0G169</accession>
<feature type="domain" description="DUF2326" evidence="2">
    <location>
        <begin position="446"/>
        <end position="571"/>
    </location>
</feature>
<evidence type="ECO:0000259" key="2">
    <source>
        <dbReference type="Pfam" id="PF10088"/>
    </source>
</evidence>
<dbReference type="PATRIC" id="fig|1459.3.peg.6114"/>
<proteinExistence type="predicted"/>